<dbReference type="GO" id="GO:0004806">
    <property type="term" value="F:triacylglycerol lipase activity"/>
    <property type="evidence" value="ECO:0007669"/>
    <property type="project" value="InterPro"/>
</dbReference>
<keyword evidence="1 4" id="KW-0378">Hydrolase</keyword>
<dbReference type="InterPro" id="IPR016035">
    <property type="entry name" value="Acyl_Trfase/lysoPLipase"/>
</dbReference>
<evidence type="ECO:0000256" key="1">
    <source>
        <dbReference type="ARBA" id="ARBA00022801"/>
    </source>
</evidence>
<feature type="active site" description="Nucleophile" evidence="4">
    <location>
        <position position="265"/>
    </location>
</feature>
<evidence type="ECO:0000313" key="7">
    <source>
        <dbReference type="EMBL" id="KAE8075637.1"/>
    </source>
</evidence>
<dbReference type="PANTHER" id="PTHR14226:SF10">
    <property type="entry name" value="TRIACYLGLYCEROL LIPASE 4-RELATED"/>
    <property type="match status" value="1"/>
</dbReference>
<proteinExistence type="predicted"/>
<dbReference type="Pfam" id="PF01734">
    <property type="entry name" value="Patatin"/>
    <property type="match status" value="1"/>
</dbReference>
<dbReference type="OrthoDB" id="15478at2759"/>
<dbReference type="EMBL" id="CM017326">
    <property type="protein sequence ID" value="KAE8075637.1"/>
    <property type="molecule type" value="Genomic_DNA"/>
</dbReference>
<keyword evidence="8" id="KW-1185">Reference proteome</keyword>
<sequence>MDISNEASVDFSPIGPSTVIGRTIAFRILFCKSMSHLRYQIFHVVRHIIFRFKDIFIPMISWLHPRNPKGILAMVTVIFFLLKRYTNVKLRAEMAYRRNFWRNMMRSALTYEEWAHAAKMLDKETPKMDECDLYDEELVRDKLKELRHRRQEGSLRDIIFCMRADLIRNLGNMCNPELHKGRLQMPRLIKEYIIEVSTQLRMVCDWDSEELSLEEKLAFVNETRYAFGRTALLLSGGASLGSFHVGVVRTLVENKLLPRIVAGSSVGSIMCAVVATRSWPELQNFFEDTLHSLQFFDQMGGIFTVVKRVKTRGAVHEIRRLQMMLRNLTSNLTFQEAYDMTGRVLGITVCSPRKHEPPRCLNYLTSPHVVIWSAVTASCAFPGLFEAQELMAKDRSGEIVPYHPPFNFDPEEDPSTHVRRWRDGSLEIDLPMMQLKELFNVNHFIVSQANPHIAPLLRMKKLVRAYGGNFAAKLAHLTEMEVKHRFNQMLELGFPLRGVTKLFAQDWEGDVTIVMPATFSQYLKIIQNPTYVDLQKAANQGRRCTWEKLSAIKANCGIELALDECVAILNHMHRLKRSAERAAASSFHGLVNTAKFNASKRIPSWNCIAREISVGSIEEDLLTEAASPFHQVKASTRGHSGKNLRSHGNDGEAENVAFDSWTRSGGPLMRTMSADNYIEFMQNVATDAEPDRSLTANNQFFHSPRVTSPDRSSESTEIGYGVSADGSSIMVTEGDLLQPERIRNGIVFNVVKKEALTRSSRSHDIGSFNNDVAESVQIDFLDKDIDASSTSDYGDHNVTVTNFPEGPDPDPTSTDHSGIDDGINH</sequence>
<feature type="region of interest" description="Disordered" evidence="5">
    <location>
        <begin position="701"/>
        <end position="720"/>
    </location>
</feature>
<dbReference type="Gene3D" id="3.40.1090.10">
    <property type="entry name" value="Cytosolic phospholipase A2 catalytic domain"/>
    <property type="match status" value="1"/>
</dbReference>
<dbReference type="Proteomes" id="UP000327013">
    <property type="component" value="Chromosome 6"/>
</dbReference>
<feature type="active site" description="Proton acceptor" evidence="4">
    <location>
        <position position="423"/>
    </location>
</feature>
<evidence type="ECO:0000259" key="6">
    <source>
        <dbReference type="PROSITE" id="PS51635"/>
    </source>
</evidence>
<reference evidence="7 8" key="1">
    <citation type="submission" date="2019-06" db="EMBL/GenBank/DDBJ databases">
        <title>A chromosomal-level reference genome of Carpinus fangiana (Coryloideae, Betulaceae).</title>
        <authorList>
            <person name="Yang X."/>
            <person name="Wang Z."/>
            <person name="Zhang L."/>
            <person name="Hao G."/>
            <person name="Liu J."/>
            <person name="Yang Y."/>
        </authorList>
    </citation>
    <scope>NUCLEOTIDE SEQUENCE [LARGE SCALE GENOMIC DNA]</scope>
    <source>
        <strain evidence="7">Cfa_2016G</strain>
        <tissue evidence="7">Leaf</tissue>
    </source>
</reference>
<feature type="compositionally biased region" description="Polar residues" evidence="5">
    <location>
        <begin position="787"/>
        <end position="802"/>
    </location>
</feature>
<accession>A0A5N6RCN7</accession>
<gene>
    <name evidence="7" type="ORF">FH972_014333</name>
</gene>
<keyword evidence="2 4" id="KW-0442">Lipid degradation</keyword>
<evidence type="ECO:0000313" key="8">
    <source>
        <dbReference type="Proteomes" id="UP000327013"/>
    </source>
</evidence>
<dbReference type="SUPFAM" id="SSF52151">
    <property type="entry name" value="FabD/lysophospholipase-like"/>
    <property type="match status" value="1"/>
</dbReference>
<dbReference type="Pfam" id="PF11815">
    <property type="entry name" value="DUF3336"/>
    <property type="match status" value="1"/>
</dbReference>
<dbReference type="GO" id="GO:0016042">
    <property type="term" value="P:lipid catabolic process"/>
    <property type="evidence" value="ECO:0007669"/>
    <property type="project" value="UniProtKB-UniRule"/>
</dbReference>
<evidence type="ECO:0000256" key="3">
    <source>
        <dbReference type="ARBA" id="ARBA00023098"/>
    </source>
</evidence>
<dbReference type="AlphaFoldDB" id="A0A5N6RCN7"/>
<keyword evidence="3 4" id="KW-0443">Lipid metabolism</keyword>
<protein>
    <recommendedName>
        <fullName evidence="6">PNPLA domain-containing protein</fullName>
    </recommendedName>
</protein>
<dbReference type="CDD" id="cd07231">
    <property type="entry name" value="Pat_SDP1-like"/>
    <property type="match status" value="1"/>
</dbReference>
<feature type="short sequence motif" description="GXSXG" evidence="4">
    <location>
        <begin position="263"/>
        <end position="267"/>
    </location>
</feature>
<dbReference type="InterPro" id="IPR021771">
    <property type="entry name" value="Triacylglycerol_lipase_N"/>
</dbReference>
<comment type="caution">
    <text evidence="4">Lacks conserved residue(s) required for the propagation of feature annotation.</text>
</comment>
<evidence type="ECO:0000256" key="2">
    <source>
        <dbReference type="ARBA" id="ARBA00022963"/>
    </source>
</evidence>
<dbReference type="PANTHER" id="PTHR14226">
    <property type="entry name" value="NEUROPATHY TARGET ESTERASE/SWISS CHEESE D.MELANOGASTER"/>
    <property type="match status" value="1"/>
</dbReference>
<evidence type="ECO:0000256" key="5">
    <source>
        <dbReference type="SAM" id="MobiDB-lite"/>
    </source>
</evidence>
<dbReference type="PROSITE" id="PS51635">
    <property type="entry name" value="PNPLA"/>
    <property type="match status" value="1"/>
</dbReference>
<dbReference type="InterPro" id="IPR050301">
    <property type="entry name" value="NTE"/>
</dbReference>
<dbReference type="InterPro" id="IPR002641">
    <property type="entry name" value="PNPLA_dom"/>
</dbReference>
<feature type="domain" description="PNPLA" evidence="6">
    <location>
        <begin position="232"/>
        <end position="436"/>
    </location>
</feature>
<feature type="compositionally biased region" description="Polar residues" evidence="5">
    <location>
        <begin position="701"/>
        <end position="710"/>
    </location>
</feature>
<name>A0A5N6RCN7_9ROSI</name>
<organism evidence="7 8">
    <name type="scientific">Carpinus fangiana</name>
    <dbReference type="NCBI Taxonomy" id="176857"/>
    <lineage>
        <taxon>Eukaryota</taxon>
        <taxon>Viridiplantae</taxon>
        <taxon>Streptophyta</taxon>
        <taxon>Embryophyta</taxon>
        <taxon>Tracheophyta</taxon>
        <taxon>Spermatophyta</taxon>
        <taxon>Magnoliopsida</taxon>
        <taxon>eudicotyledons</taxon>
        <taxon>Gunneridae</taxon>
        <taxon>Pentapetalae</taxon>
        <taxon>rosids</taxon>
        <taxon>fabids</taxon>
        <taxon>Fagales</taxon>
        <taxon>Betulaceae</taxon>
        <taxon>Carpinus</taxon>
    </lineage>
</organism>
<evidence type="ECO:0000256" key="4">
    <source>
        <dbReference type="PROSITE-ProRule" id="PRU01161"/>
    </source>
</evidence>
<feature type="region of interest" description="Disordered" evidence="5">
    <location>
        <begin position="632"/>
        <end position="651"/>
    </location>
</feature>
<feature type="region of interest" description="Disordered" evidence="5">
    <location>
        <begin position="787"/>
        <end position="825"/>
    </location>
</feature>